<feature type="domain" description="Aminotransferase class I/classII large" evidence="6">
    <location>
        <begin position="32"/>
        <end position="392"/>
    </location>
</feature>
<evidence type="ECO:0000313" key="7">
    <source>
        <dbReference type="EMBL" id="GBF33132.1"/>
    </source>
</evidence>
<dbReference type="Proteomes" id="UP000239549">
    <property type="component" value="Unassembled WGS sequence"/>
</dbReference>
<dbReference type="CDD" id="cd00609">
    <property type="entry name" value="AAT_like"/>
    <property type="match status" value="1"/>
</dbReference>
<dbReference type="GO" id="GO:0047804">
    <property type="term" value="F:cysteine-S-conjugate beta-lyase activity"/>
    <property type="evidence" value="ECO:0007669"/>
    <property type="project" value="UniProtKB-EC"/>
</dbReference>
<dbReference type="Gene3D" id="3.90.1150.10">
    <property type="entry name" value="Aspartate Aminotransferase, domain 1"/>
    <property type="match status" value="1"/>
</dbReference>
<evidence type="ECO:0000256" key="5">
    <source>
        <dbReference type="ARBA" id="ARBA00037974"/>
    </source>
</evidence>
<dbReference type="EMBL" id="BFAV01000073">
    <property type="protein sequence ID" value="GBF33132.1"/>
    <property type="molecule type" value="Genomic_DNA"/>
</dbReference>
<dbReference type="InterPro" id="IPR004839">
    <property type="entry name" value="Aminotransferase_I/II_large"/>
</dbReference>
<dbReference type="Pfam" id="PF00155">
    <property type="entry name" value="Aminotran_1_2"/>
    <property type="match status" value="1"/>
</dbReference>
<dbReference type="EC" id="4.4.1.13" evidence="2"/>
<evidence type="ECO:0000256" key="3">
    <source>
        <dbReference type="ARBA" id="ARBA00022898"/>
    </source>
</evidence>
<dbReference type="InterPro" id="IPR015424">
    <property type="entry name" value="PyrdxlP-dep_Trfase"/>
</dbReference>
<dbReference type="AlphaFoldDB" id="A0A2L2XAN7"/>
<dbReference type="NCBIfam" id="TIGR04350">
    <property type="entry name" value="C_S_lyase_PatB"/>
    <property type="match status" value="1"/>
</dbReference>
<dbReference type="GO" id="GO:0008483">
    <property type="term" value="F:transaminase activity"/>
    <property type="evidence" value="ECO:0007669"/>
    <property type="project" value="UniProtKB-KW"/>
</dbReference>
<evidence type="ECO:0000256" key="2">
    <source>
        <dbReference type="ARBA" id="ARBA00012224"/>
    </source>
</evidence>
<gene>
    <name evidence="7" type="ORF">DCCM_2229</name>
</gene>
<keyword evidence="7" id="KW-0032">Aminotransferase</keyword>
<dbReference type="Gene3D" id="3.40.640.10">
    <property type="entry name" value="Type I PLP-dependent aspartate aminotransferase-like (Major domain)"/>
    <property type="match status" value="1"/>
</dbReference>
<protein>
    <recommendedName>
        <fullName evidence="2">cysteine-S-conjugate beta-lyase</fullName>
        <ecNumber evidence="2">4.4.1.13</ecNumber>
    </recommendedName>
</protein>
<keyword evidence="3" id="KW-0663">Pyridoxal phosphate</keyword>
<accession>A0A2L2XAN7</accession>
<dbReference type="InterPro" id="IPR027619">
    <property type="entry name" value="C-S_lyase_PatB-like"/>
</dbReference>
<evidence type="ECO:0000256" key="1">
    <source>
        <dbReference type="ARBA" id="ARBA00001933"/>
    </source>
</evidence>
<keyword evidence="7" id="KW-0808">Transferase</keyword>
<name>A0A2L2XAN7_9FIRM</name>
<dbReference type="InterPro" id="IPR051798">
    <property type="entry name" value="Class-II_PLP-Dep_Aminotrans"/>
</dbReference>
<organism evidence="7 8">
    <name type="scientific">Desulfocucumis palustris</name>
    <dbReference type="NCBI Taxonomy" id="1898651"/>
    <lineage>
        <taxon>Bacteria</taxon>
        <taxon>Bacillati</taxon>
        <taxon>Bacillota</taxon>
        <taxon>Clostridia</taxon>
        <taxon>Eubacteriales</taxon>
        <taxon>Desulfocucumaceae</taxon>
        <taxon>Desulfocucumis</taxon>
    </lineage>
</organism>
<keyword evidence="8" id="KW-1185">Reference proteome</keyword>
<dbReference type="PANTHER" id="PTHR43525">
    <property type="entry name" value="PROTEIN MALY"/>
    <property type="match status" value="1"/>
</dbReference>
<dbReference type="InterPro" id="IPR015421">
    <property type="entry name" value="PyrdxlP-dep_Trfase_major"/>
</dbReference>
<sequence>MKVLYNFDAVTDRKNTNSMKWDKSNKLFGSDDLINMWVADMDFPCPELVVKAVKERAEYPVYGYSFPPESLYDVIVERLDRVYGWKIKKEWIVFTAGVVNGLYSAVGAFTNPGDEVVVQPPVYYPFFNAVKDNGCQILYNPLAFDGQRYAMDLDNLEELFKTVTTFPARVPRIKMLILCSPHNPVGRVWSKEELAALGEICLKNNCMLISDEIHSELLVGDVQHTVTATISPELEQQTITFLSASKTFNLAGLATSFAVIPNDYWRGEFIKSRAGHNSGNLFGFAALEAAFRHGDEYLRQLLVYLKDNIKFFTGYIESNISGLKVIKPEGTYLVWVDMRKLDMNALELQNFIRCKARLALDDGYAFGPGGEGFQRFNLACPRIVLRAALERLEQAVAAIKVTNIPLNP</sequence>
<dbReference type="PANTHER" id="PTHR43525:SF1">
    <property type="entry name" value="PROTEIN MALY"/>
    <property type="match status" value="1"/>
</dbReference>
<comment type="caution">
    <text evidence="7">The sequence shown here is derived from an EMBL/GenBank/DDBJ whole genome shotgun (WGS) entry which is preliminary data.</text>
</comment>
<evidence type="ECO:0000313" key="8">
    <source>
        <dbReference type="Proteomes" id="UP000239549"/>
    </source>
</evidence>
<proteinExistence type="inferred from homology"/>
<dbReference type="InterPro" id="IPR015422">
    <property type="entry name" value="PyrdxlP-dep_Trfase_small"/>
</dbReference>
<keyword evidence="4" id="KW-0456">Lyase</keyword>
<dbReference type="GO" id="GO:0030170">
    <property type="term" value="F:pyridoxal phosphate binding"/>
    <property type="evidence" value="ECO:0007669"/>
    <property type="project" value="InterPro"/>
</dbReference>
<evidence type="ECO:0000259" key="6">
    <source>
        <dbReference type="Pfam" id="PF00155"/>
    </source>
</evidence>
<reference evidence="8" key="1">
    <citation type="submission" date="2018-02" db="EMBL/GenBank/DDBJ databases">
        <title>Genome sequence of Desulfocucumis palustris strain NAW-5.</title>
        <authorList>
            <person name="Watanabe M."/>
            <person name="Kojima H."/>
            <person name="Fukui M."/>
        </authorList>
    </citation>
    <scope>NUCLEOTIDE SEQUENCE [LARGE SCALE GENOMIC DNA]</scope>
    <source>
        <strain evidence="8">NAW-5</strain>
    </source>
</reference>
<comment type="similarity">
    <text evidence="5">Belongs to the class-II pyridoxal-phosphate-dependent aminotransferase family. MalY/PatB cystathionine beta-lyase subfamily.</text>
</comment>
<evidence type="ECO:0000256" key="4">
    <source>
        <dbReference type="ARBA" id="ARBA00023239"/>
    </source>
</evidence>
<comment type="cofactor">
    <cofactor evidence="1">
        <name>pyridoxal 5'-phosphate</name>
        <dbReference type="ChEBI" id="CHEBI:597326"/>
    </cofactor>
</comment>
<dbReference type="SUPFAM" id="SSF53383">
    <property type="entry name" value="PLP-dependent transferases"/>
    <property type="match status" value="1"/>
</dbReference>